<dbReference type="AlphaFoldDB" id="A0A8A6KEQ2"/>
<dbReference type="GeneID" id="69240850"/>
<name>A0A8A6KEQ2_9STRA</name>
<dbReference type="GO" id="GO:0009507">
    <property type="term" value="C:chloroplast"/>
    <property type="evidence" value="ECO:0007669"/>
    <property type="project" value="UniProtKB-SubCell"/>
</dbReference>
<dbReference type="GO" id="GO:0006412">
    <property type="term" value="P:translation"/>
    <property type="evidence" value="ECO:0007669"/>
    <property type="project" value="InterPro"/>
</dbReference>
<dbReference type="GO" id="GO:0005840">
    <property type="term" value="C:ribosome"/>
    <property type="evidence" value="ECO:0007669"/>
    <property type="project" value="UniProtKB-KW"/>
</dbReference>
<reference evidence="5" key="1">
    <citation type="submission" date="2020-12" db="EMBL/GenBank/DDBJ databases">
        <title>Complete mitochondrial genome of Rhizosolenia setigera (Coscinodiscophyceae, Bacillariophyta).</title>
        <authorList>
            <person name="Yao Y."/>
        </authorList>
    </citation>
    <scope>NUCLEOTIDE SEQUENCE</scope>
    <source>
        <strain evidence="5">CNS00456</strain>
    </source>
</reference>
<accession>A0A8A6KEQ2</accession>
<protein>
    <submittedName>
        <fullName evidence="5">Ribosomal protein S11</fullName>
    </submittedName>
</protein>
<proteinExistence type="inferred from homology"/>
<dbReference type="GO" id="GO:0003735">
    <property type="term" value="F:structural constituent of ribosome"/>
    <property type="evidence" value="ECO:0007669"/>
    <property type="project" value="InterPro"/>
</dbReference>
<gene>
    <name evidence="5" type="primary">rps11</name>
</gene>
<keyword evidence="4" id="KW-0687">Ribonucleoprotein</keyword>
<evidence type="ECO:0000256" key="3">
    <source>
        <dbReference type="ARBA" id="ARBA00022980"/>
    </source>
</evidence>
<geneLocation type="mitochondrion" evidence="5"/>
<dbReference type="EMBL" id="MW392567">
    <property type="protein sequence ID" value="QTI82383.1"/>
    <property type="molecule type" value="Genomic_DNA"/>
</dbReference>
<evidence type="ECO:0000256" key="4">
    <source>
        <dbReference type="ARBA" id="ARBA00023274"/>
    </source>
</evidence>
<dbReference type="RefSeq" id="YP_010241695.1">
    <property type="nucleotide sequence ID" value="NC_059919.1"/>
</dbReference>
<dbReference type="Gene3D" id="3.30.420.80">
    <property type="entry name" value="Ribosomal protein S11"/>
    <property type="match status" value="1"/>
</dbReference>
<dbReference type="HAMAP" id="MF_01310">
    <property type="entry name" value="Ribosomal_uS11"/>
    <property type="match status" value="1"/>
</dbReference>
<sequence>MLLNKTKSNYLLKYNTNIREKIRDIKKTFEKNKLIHQNLSVNYFFNKKEKKLIEYKIIIHLANKNVIFIITDKNSKIINYITSGLLGYKGFQKRSKDAVIILLKKIFFFFNYINNKNTSIYIKGLKYNRKLIIKKLKKKFIVKSLIYNDILPHNGCRPKKKKRI</sequence>
<dbReference type="InterPro" id="IPR001971">
    <property type="entry name" value="Ribosomal_uS11"/>
</dbReference>
<comment type="subcellular location">
    <subcellularLocation>
        <location evidence="1">Plastid</location>
        <location evidence="1">Chloroplast</location>
    </subcellularLocation>
</comment>
<dbReference type="SUPFAM" id="SSF53137">
    <property type="entry name" value="Translational machinery components"/>
    <property type="match status" value="1"/>
</dbReference>
<comment type="similarity">
    <text evidence="2">Belongs to the universal ribosomal protein uS11 family.</text>
</comment>
<evidence type="ECO:0000313" key="5">
    <source>
        <dbReference type="EMBL" id="QTI82383.1"/>
    </source>
</evidence>
<dbReference type="GO" id="GO:1990904">
    <property type="term" value="C:ribonucleoprotein complex"/>
    <property type="evidence" value="ECO:0007669"/>
    <property type="project" value="UniProtKB-KW"/>
</dbReference>
<dbReference type="InterPro" id="IPR036967">
    <property type="entry name" value="Ribosomal_uS11_sf"/>
</dbReference>
<keyword evidence="3 5" id="KW-0689">Ribosomal protein</keyword>
<organism evidence="5">
    <name type="scientific">Sundstroemia setigera</name>
    <dbReference type="NCBI Taxonomy" id="3005"/>
    <lineage>
        <taxon>Eukaryota</taxon>
        <taxon>Sar</taxon>
        <taxon>Stramenopiles</taxon>
        <taxon>Ochrophyta</taxon>
        <taxon>Bacillariophyta</taxon>
        <taxon>Coscinodiscophyceae</taxon>
        <taxon>Rhizosoleniophycidae</taxon>
        <taxon>Rhizosoleniales</taxon>
        <taxon>Rhizosoleniaceae</taxon>
        <taxon>Sundstroemia</taxon>
    </lineage>
</organism>
<keyword evidence="5" id="KW-0496">Mitochondrion</keyword>
<evidence type="ECO:0000256" key="1">
    <source>
        <dbReference type="ARBA" id="ARBA00004229"/>
    </source>
</evidence>
<evidence type="ECO:0000256" key="2">
    <source>
        <dbReference type="ARBA" id="ARBA00006194"/>
    </source>
</evidence>